<dbReference type="CDD" id="cd17546">
    <property type="entry name" value="REC_hyHK_CKI1_RcsC-like"/>
    <property type="match status" value="1"/>
</dbReference>
<dbReference type="PROSITE" id="PS50110">
    <property type="entry name" value="RESPONSE_REGULATORY"/>
    <property type="match status" value="1"/>
</dbReference>
<feature type="modified residue" description="4-aspartylphosphate" evidence="11">
    <location>
        <position position="502"/>
    </location>
</feature>
<feature type="domain" description="Histidine kinase" evidence="14">
    <location>
        <begin position="191"/>
        <end position="414"/>
    </location>
</feature>
<name>A0A9D2ELK4_9FIRM</name>
<dbReference type="PROSITE" id="PS50109">
    <property type="entry name" value="HIS_KIN"/>
    <property type="match status" value="1"/>
</dbReference>
<dbReference type="GO" id="GO:0000155">
    <property type="term" value="F:phosphorelay sensor kinase activity"/>
    <property type="evidence" value="ECO:0007669"/>
    <property type="project" value="InterPro"/>
</dbReference>
<feature type="region of interest" description="Disordered" evidence="12">
    <location>
        <begin position="418"/>
        <end position="438"/>
    </location>
</feature>
<evidence type="ECO:0000256" key="8">
    <source>
        <dbReference type="ARBA" id="ARBA00023012"/>
    </source>
</evidence>
<dbReference type="GO" id="GO:0009927">
    <property type="term" value="F:histidine phosphotransfer kinase activity"/>
    <property type="evidence" value="ECO:0007669"/>
    <property type="project" value="TreeGrafter"/>
</dbReference>
<dbReference type="InterPro" id="IPR005467">
    <property type="entry name" value="His_kinase_dom"/>
</dbReference>
<sequence length="598" mass="68197">MKEFTNRLADNAGTLLAFFVLLAAVLAAVCLIKYIFRKRTEKNGQVREARRLYSFLSDNPFQVYILVRGADAFPLFVSDNVEKIFGLEKNDICTDVFAFVRCMEEEEIGNLKELFRGWDRKQPLEADFSYVNRRTESRGDAFLRVGYAEDEDIYTIVMEDISRRKATENRLREELSRARAENDAKTEFLSEMSHEIRTPMNGILGLLELAKMEISNTEAVQEYLDKTQNLARFLLHLIHDILDLTRIESGKIELQQESFDLIAVAQKMRTMFQKTIEEKELHFELRVEGFDVRRVIGDEMRLSQVVINFLSNAVKFTDPGGSVILTFRQMEKIDNHLRLMIQVRDTGKGIEPEFLSHIFRPFEQESSMIAKKYGGSGLGMSIADNLIRQMGGQIVIDSEVGKGSDFTVFLSLPVAETEQTGTAGEGSHELRQDAGTTNEEEELRYLKNAHVLLAEDNDINARITMAILEKAGVRTDRVLNGRQAVEIFKNSEEGFYDVILMDIQMPEMDGWEATRQIRELDRKDARLIPVYALSANSYVEDQRRSLAAGMDDHIAKPIDFNVLKKKMGAAIRNARNAWNAVRTNDMGVTAEKQGEYGE</sequence>
<dbReference type="Pfam" id="PF02518">
    <property type="entry name" value="HATPase_c"/>
    <property type="match status" value="1"/>
</dbReference>
<dbReference type="FunFam" id="3.30.565.10:FF:000010">
    <property type="entry name" value="Sensor histidine kinase RcsC"/>
    <property type="match status" value="1"/>
</dbReference>
<feature type="transmembrane region" description="Helical" evidence="13">
    <location>
        <begin position="12"/>
        <end position="36"/>
    </location>
</feature>
<keyword evidence="13" id="KW-1133">Transmembrane helix</keyword>
<dbReference type="InterPro" id="IPR004358">
    <property type="entry name" value="Sig_transdc_His_kin-like_C"/>
</dbReference>
<dbReference type="AlphaFoldDB" id="A0A9D2ELK4"/>
<feature type="domain" description="Response regulatory" evidence="15">
    <location>
        <begin position="450"/>
        <end position="571"/>
    </location>
</feature>
<dbReference type="InterPro" id="IPR036890">
    <property type="entry name" value="HATPase_C_sf"/>
</dbReference>
<dbReference type="InterPro" id="IPR003661">
    <property type="entry name" value="HisK_dim/P_dom"/>
</dbReference>
<dbReference type="EMBL" id="DXBR01000075">
    <property type="protein sequence ID" value="HIZ39943.1"/>
    <property type="molecule type" value="Genomic_DNA"/>
</dbReference>
<keyword evidence="7" id="KW-0418">Kinase</keyword>
<dbReference type="InterPro" id="IPR001789">
    <property type="entry name" value="Sig_transdc_resp-reg_receiver"/>
</dbReference>
<evidence type="ECO:0000256" key="11">
    <source>
        <dbReference type="PROSITE-ProRule" id="PRU00169"/>
    </source>
</evidence>
<organism evidence="16 17">
    <name type="scientific">Candidatus Anaerobutyricum stercoris</name>
    <dbReference type="NCBI Taxonomy" id="2838457"/>
    <lineage>
        <taxon>Bacteria</taxon>
        <taxon>Bacillati</taxon>
        <taxon>Bacillota</taxon>
        <taxon>Clostridia</taxon>
        <taxon>Lachnospirales</taxon>
        <taxon>Lachnospiraceae</taxon>
        <taxon>Anaerobutyricum</taxon>
    </lineage>
</organism>
<keyword evidence="5 11" id="KW-0597">Phosphoprotein</keyword>
<evidence type="ECO:0000259" key="15">
    <source>
        <dbReference type="PROSITE" id="PS50110"/>
    </source>
</evidence>
<comment type="caution">
    <text evidence="16">The sequence shown here is derived from an EMBL/GenBank/DDBJ whole genome shotgun (WGS) entry which is preliminary data.</text>
</comment>
<dbReference type="SUPFAM" id="SSF47384">
    <property type="entry name" value="Homodimeric domain of signal transducing histidine kinase"/>
    <property type="match status" value="1"/>
</dbReference>
<evidence type="ECO:0000256" key="10">
    <source>
        <dbReference type="ARBA" id="ARBA00074306"/>
    </source>
</evidence>
<evidence type="ECO:0000256" key="9">
    <source>
        <dbReference type="ARBA" id="ARBA00024867"/>
    </source>
</evidence>
<evidence type="ECO:0000256" key="6">
    <source>
        <dbReference type="ARBA" id="ARBA00022679"/>
    </source>
</evidence>
<evidence type="ECO:0000256" key="3">
    <source>
        <dbReference type="ARBA" id="ARBA00012438"/>
    </source>
</evidence>
<dbReference type="SUPFAM" id="SSF55874">
    <property type="entry name" value="ATPase domain of HSP90 chaperone/DNA topoisomerase II/histidine kinase"/>
    <property type="match status" value="1"/>
</dbReference>
<dbReference type="Pfam" id="PF00072">
    <property type="entry name" value="Response_reg"/>
    <property type="match status" value="1"/>
</dbReference>
<dbReference type="GO" id="GO:0005886">
    <property type="term" value="C:plasma membrane"/>
    <property type="evidence" value="ECO:0007669"/>
    <property type="project" value="TreeGrafter"/>
</dbReference>
<reference evidence="16" key="2">
    <citation type="submission" date="2021-04" db="EMBL/GenBank/DDBJ databases">
        <authorList>
            <person name="Gilroy R."/>
        </authorList>
    </citation>
    <scope>NUCLEOTIDE SEQUENCE</scope>
    <source>
        <strain evidence="16">CHK179-28034</strain>
    </source>
</reference>
<keyword evidence="8" id="KW-0902">Two-component regulatory system</keyword>
<keyword evidence="13" id="KW-0472">Membrane</keyword>
<dbReference type="CDD" id="cd00082">
    <property type="entry name" value="HisKA"/>
    <property type="match status" value="1"/>
</dbReference>
<protein>
    <recommendedName>
        <fullName evidence="10">Circadian input-output histidine kinase CikA</fullName>
        <ecNumber evidence="3">2.7.13.3</ecNumber>
    </recommendedName>
    <alternativeName>
        <fullName evidence="4">Stage 0 sporulation protein A homolog</fullName>
    </alternativeName>
</protein>
<keyword evidence="6" id="KW-0808">Transferase</keyword>
<evidence type="ECO:0000256" key="1">
    <source>
        <dbReference type="ARBA" id="ARBA00000085"/>
    </source>
</evidence>
<dbReference type="InterPro" id="IPR036097">
    <property type="entry name" value="HisK_dim/P_sf"/>
</dbReference>
<dbReference type="Gene3D" id="1.10.287.130">
    <property type="match status" value="1"/>
</dbReference>
<comment type="catalytic activity">
    <reaction evidence="1">
        <text>ATP + protein L-histidine = ADP + protein N-phospho-L-histidine.</text>
        <dbReference type="EC" id="2.7.13.3"/>
    </reaction>
</comment>
<evidence type="ECO:0000256" key="12">
    <source>
        <dbReference type="SAM" id="MobiDB-lite"/>
    </source>
</evidence>
<proteinExistence type="inferred from homology"/>
<dbReference type="SMART" id="SM00388">
    <property type="entry name" value="HisKA"/>
    <property type="match status" value="1"/>
</dbReference>
<evidence type="ECO:0000313" key="16">
    <source>
        <dbReference type="EMBL" id="HIZ39943.1"/>
    </source>
</evidence>
<evidence type="ECO:0000256" key="7">
    <source>
        <dbReference type="ARBA" id="ARBA00022777"/>
    </source>
</evidence>
<dbReference type="PANTHER" id="PTHR43047">
    <property type="entry name" value="TWO-COMPONENT HISTIDINE PROTEIN KINASE"/>
    <property type="match status" value="1"/>
</dbReference>
<comment type="function">
    <text evidence="9">May play the central regulatory role in sporulation. It may be an element of the effector pathway responsible for the activation of sporulation genes in response to nutritional stress. Spo0A may act in concert with spo0H (a sigma factor) to control the expression of some genes that are critical to the sporulation process.</text>
</comment>
<comment type="similarity">
    <text evidence="2">In the N-terminal section; belongs to the phytochrome family.</text>
</comment>
<dbReference type="Gene3D" id="3.30.565.10">
    <property type="entry name" value="Histidine kinase-like ATPase, C-terminal domain"/>
    <property type="match status" value="1"/>
</dbReference>
<dbReference type="Gene3D" id="3.40.50.2300">
    <property type="match status" value="1"/>
</dbReference>
<keyword evidence="13" id="KW-0812">Transmembrane</keyword>
<dbReference type="InterPro" id="IPR011006">
    <property type="entry name" value="CheY-like_superfamily"/>
</dbReference>
<dbReference type="SUPFAM" id="SSF52172">
    <property type="entry name" value="CheY-like"/>
    <property type="match status" value="1"/>
</dbReference>
<evidence type="ECO:0000313" key="17">
    <source>
        <dbReference type="Proteomes" id="UP000824049"/>
    </source>
</evidence>
<dbReference type="CDD" id="cd16922">
    <property type="entry name" value="HATPase_EvgS-ArcB-TorS-like"/>
    <property type="match status" value="1"/>
</dbReference>
<dbReference type="PANTHER" id="PTHR43047:SF72">
    <property type="entry name" value="OSMOSENSING HISTIDINE PROTEIN KINASE SLN1"/>
    <property type="match status" value="1"/>
</dbReference>
<evidence type="ECO:0000256" key="5">
    <source>
        <dbReference type="ARBA" id="ARBA00022553"/>
    </source>
</evidence>
<evidence type="ECO:0000259" key="14">
    <source>
        <dbReference type="PROSITE" id="PS50109"/>
    </source>
</evidence>
<dbReference type="PRINTS" id="PR00344">
    <property type="entry name" value="BCTRLSENSOR"/>
</dbReference>
<gene>
    <name evidence="16" type="ORF">H9968_08470</name>
</gene>
<evidence type="ECO:0000256" key="4">
    <source>
        <dbReference type="ARBA" id="ARBA00018672"/>
    </source>
</evidence>
<dbReference type="SMART" id="SM00448">
    <property type="entry name" value="REC"/>
    <property type="match status" value="1"/>
</dbReference>
<dbReference type="Proteomes" id="UP000824049">
    <property type="component" value="Unassembled WGS sequence"/>
</dbReference>
<evidence type="ECO:0000256" key="2">
    <source>
        <dbReference type="ARBA" id="ARBA00006402"/>
    </source>
</evidence>
<reference evidence="16" key="1">
    <citation type="journal article" date="2021" name="PeerJ">
        <title>Extensive microbial diversity within the chicken gut microbiome revealed by metagenomics and culture.</title>
        <authorList>
            <person name="Gilroy R."/>
            <person name="Ravi A."/>
            <person name="Getino M."/>
            <person name="Pursley I."/>
            <person name="Horton D.L."/>
            <person name="Alikhan N.F."/>
            <person name="Baker D."/>
            <person name="Gharbi K."/>
            <person name="Hall N."/>
            <person name="Watson M."/>
            <person name="Adriaenssens E.M."/>
            <person name="Foster-Nyarko E."/>
            <person name="Jarju S."/>
            <person name="Secka A."/>
            <person name="Antonio M."/>
            <person name="Oren A."/>
            <person name="Chaudhuri R.R."/>
            <person name="La Ragione R."/>
            <person name="Hildebrand F."/>
            <person name="Pallen M.J."/>
        </authorList>
    </citation>
    <scope>NUCLEOTIDE SEQUENCE</scope>
    <source>
        <strain evidence="16">CHK179-28034</strain>
    </source>
</reference>
<dbReference type="SMART" id="SM00387">
    <property type="entry name" value="HATPase_c"/>
    <property type="match status" value="1"/>
</dbReference>
<dbReference type="EC" id="2.7.13.3" evidence="3"/>
<dbReference type="Pfam" id="PF00512">
    <property type="entry name" value="HisKA"/>
    <property type="match status" value="1"/>
</dbReference>
<accession>A0A9D2ELK4</accession>
<dbReference type="InterPro" id="IPR003594">
    <property type="entry name" value="HATPase_dom"/>
</dbReference>
<evidence type="ECO:0000256" key="13">
    <source>
        <dbReference type="SAM" id="Phobius"/>
    </source>
</evidence>